<dbReference type="PANTHER" id="PTHR35718:SF1">
    <property type="entry name" value="EXPRESSED PROTEIN"/>
    <property type="match status" value="1"/>
</dbReference>
<dbReference type="KEGG" id="jcu:105628094"/>
<feature type="transmembrane region" description="Helical" evidence="1">
    <location>
        <begin position="96"/>
        <end position="118"/>
    </location>
</feature>
<proteinExistence type="predicted"/>
<keyword evidence="1" id="KW-0812">Transmembrane</keyword>
<keyword evidence="1" id="KW-0472">Membrane</keyword>
<evidence type="ECO:0008006" key="5">
    <source>
        <dbReference type="Google" id="ProtNLM"/>
    </source>
</evidence>
<feature type="chain" id="PRO_5001640482" description="Transmembrane protein" evidence="2">
    <location>
        <begin position="22"/>
        <end position="135"/>
    </location>
</feature>
<name>A0A067LII5_JATCU</name>
<dbReference type="OrthoDB" id="1929763at2759"/>
<sequence length="135" mass="14250">MTSKTFFFLFSILVLVFASQAQDRAPHGLAYENPVAFSPSAVEFFHPKTQPNTKNPCTESSSSACSPLPLAAQVEASDASTTAKSDGNSRLGAGGIAGIVVGLAFAVLLAMVGFYIFVARRNNMKNRDSSVISDV</sequence>
<keyword evidence="1" id="KW-1133">Transmembrane helix</keyword>
<protein>
    <recommendedName>
        <fullName evidence="5">Transmembrane protein</fullName>
    </recommendedName>
</protein>
<evidence type="ECO:0000313" key="3">
    <source>
        <dbReference type="EMBL" id="KDP44054.1"/>
    </source>
</evidence>
<dbReference type="Proteomes" id="UP000027138">
    <property type="component" value="Unassembled WGS sequence"/>
</dbReference>
<dbReference type="STRING" id="180498.A0A067LII5"/>
<accession>A0A067LII5</accession>
<feature type="signal peptide" evidence="2">
    <location>
        <begin position="1"/>
        <end position="21"/>
    </location>
</feature>
<keyword evidence="4" id="KW-1185">Reference proteome</keyword>
<evidence type="ECO:0000313" key="4">
    <source>
        <dbReference type="Proteomes" id="UP000027138"/>
    </source>
</evidence>
<organism evidence="3 4">
    <name type="scientific">Jatropha curcas</name>
    <name type="common">Barbados nut</name>
    <dbReference type="NCBI Taxonomy" id="180498"/>
    <lineage>
        <taxon>Eukaryota</taxon>
        <taxon>Viridiplantae</taxon>
        <taxon>Streptophyta</taxon>
        <taxon>Embryophyta</taxon>
        <taxon>Tracheophyta</taxon>
        <taxon>Spermatophyta</taxon>
        <taxon>Magnoliopsida</taxon>
        <taxon>eudicotyledons</taxon>
        <taxon>Gunneridae</taxon>
        <taxon>Pentapetalae</taxon>
        <taxon>rosids</taxon>
        <taxon>fabids</taxon>
        <taxon>Malpighiales</taxon>
        <taxon>Euphorbiaceae</taxon>
        <taxon>Crotonoideae</taxon>
        <taxon>Jatropheae</taxon>
        <taxon>Jatropha</taxon>
    </lineage>
</organism>
<gene>
    <name evidence="3" type="ORF">JCGZ_05521</name>
</gene>
<dbReference type="PANTHER" id="PTHR35718">
    <property type="entry name" value="EXPRESSED PROTEIN"/>
    <property type="match status" value="1"/>
</dbReference>
<evidence type="ECO:0000256" key="1">
    <source>
        <dbReference type="SAM" id="Phobius"/>
    </source>
</evidence>
<dbReference type="EMBL" id="KK914256">
    <property type="protein sequence ID" value="KDP44054.1"/>
    <property type="molecule type" value="Genomic_DNA"/>
</dbReference>
<evidence type="ECO:0000256" key="2">
    <source>
        <dbReference type="SAM" id="SignalP"/>
    </source>
</evidence>
<dbReference type="AlphaFoldDB" id="A0A067LII5"/>
<reference evidence="3 4" key="1">
    <citation type="journal article" date="2014" name="PLoS ONE">
        <title>Global Analysis of Gene Expression Profiles in Physic Nut (Jatropha curcas L.) Seedlings Exposed to Salt Stress.</title>
        <authorList>
            <person name="Zhang L."/>
            <person name="Zhang C."/>
            <person name="Wu P."/>
            <person name="Chen Y."/>
            <person name="Li M."/>
            <person name="Jiang H."/>
            <person name="Wu G."/>
        </authorList>
    </citation>
    <scope>NUCLEOTIDE SEQUENCE [LARGE SCALE GENOMIC DNA]</scope>
    <source>
        <strain evidence="4">cv. GZQX0401</strain>
        <tissue evidence="3">Young leaves</tissue>
    </source>
</reference>
<keyword evidence="2" id="KW-0732">Signal</keyword>